<dbReference type="InterPro" id="IPR021309">
    <property type="entry name" value="YgaP-like_TM"/>
</dbReference>
<accession>A0A7V3E914</accession>
<dbReference type="Pfam" id="PF11127">
    <property type="entry name" value="YgaP-like_TM"/>
    <property type="match status" value="1"/>
</dbReference>
<protein>
    <submittedName>
        <fullName evidence="3">DUF2892 domain-containing protein</fullName>
    </submittedName>
</protein>
<dbReference type="AlphaFoldDB" id="A0A7V3E914"/>
<keyword evidence="1" id="KW-0472">Membrane</keyword>
<organism evidence="3">
    <name type="scientific">Ignavibacterium album</name>
    <dbReference type="NCBI Taxonomy" id="591197"/>
    <lineage>
        <taxon>Bacteria</taxon>
        <taxon>Pseudomonadati</taxon>
        <taxon>Ignavibacteriota</taxon>
        <taxon>Ignavibacteria</taxon>
        <taxon>Ignavibacteriales</taxon>
        <taxon>Ignavibacteriaceae</taxon>
        <taxon>Ignavibacterium</taxon>
    </lineage>
</organism>
<sequence length="68" mass="7279">MTTNVGSADKIIRIVLGLAIIVIGYLNESWWGLVGLVPLLTAFVGFCPAYSLLGISTKAKVPTEKMKV</sequence>
<comment type="caution">
    <text evidence="3">The sequence shown here is derived from an EMBL/GenBank/DDBJ whole genome shotgun (WGS) entry which is preliminary data.</text>
</comment>
<keyword evidence="1" id="KW-0812">Transmembrane</keyword>
<proteinExistence type="predicted"/>
<keyword evidence="1" id="KW-1133">Transmembrane helix</keyword>
<evidence type="ECO:0000256" key="1">
    <source>
        <dbReference type="SAM" id="Phobius"/>
    </source>
</evidence>
<feature type="transmembrane region" description="Helical" evidence="1">
    <location>
        <begin position="12"/>
        <end position="27"/>
    </location>
</feature>
<feature type="transmembrane region" description="Helical" evidence="1">
    <location>
        <begin position="33"/>
        <end position="55"/>
    </location>
</feature>
<feature type="domain" description="Inner membrane protein YgaP-like transmembrane" evidence="2">
    <location>
        <begin position="1"/>
        <end position="59"/>
    </location>
</feature>
<name>A0A7V3E914_9BACT</name>
<evidence type="ECO:0000313" key="3">
    <source>
        <dbReference type="EMBL" id="HFI92839.1"/>
    </source>
</evidence>
<dbReference type="EMBL" id="DSUJ01000012">
    <property type="protein sequence ID" value="HFI92839.1"/>
    <property type="molecule type" value="Genomic_DNA"/>
</dbReference>
<reference evidence="3" key="1">
    <citation type="journal article" date="2020" name="mSystems">
        <title>Genome- and Community-Level Interaction Insights into Carbon Utilization and Element Cycling Functions of Hydrothermarchaeota in Hydrothermal Sediment.</title>
        <authorList>
            <person name="Zhou Z."/>
            <person name="Liu Y."/>
            <person name="Xu W."/>
            <person name="Pan J."/>
            <person name="Luo Z.H."/>
            <person name="Li M."/>
        </authorList>
    </citation>
    <scope>NUCLEOTIDE SEQUENCE [LARGE SCALE GENOMIC DNA]</scope>
    <source>
        <strain evidence="3">SpSt-479</strain>
    </source>
</reference>
<evidence type="ECO:0000259" key="2">
    <source>
        <dbReference type="Pfam" id="PF11127"/>
    </source>
</evidence>
<gene>
    <name evidence="3" type="ORF">ENS31_15080</name>
</gene>